<dbReference type="SUPFAM" id="SSF51735">
    <property type="entry name" value="NAD(P)-binding Rossmann-fold domains"/>
    <property type="match status" value="1"/>
</dbReference>
<dbReference type="FunFam" id="3.40.50.720:FF:000084">
    <property type="entry name" value="Short-chain dehydrogenase reductase"/>
    <property type="match status" value="1"/>
</dbReference>
<dbReference type="InterPro" id="IPR002347">
    <property type="entry name" value="SDR_fam"/>
</dbReference>
<dbReference type="EMBL" id="VSIY01000009">
    <property type="protein sequence ID" value="TYB81150.1"/>
    <property type="molecule type" value="Genomic_DNA"/>
</dbReference>
<evidence type="ECO:0000313" key="4">
    <source>
        <dbReference type="Proteomes" id="UP000322080"/>
    </source>
</evidence>
<dbReference type="Proteomes" id="UP000322080">
    <property type="component" value="Unassembled WGS sequence"/>
</dbReference>
<dbReference type="PRINTS" id="PR00081">
    <property type="entry name" value="GDHRDH"/>
</dbReference>
<dbReference type="PROSITE" id="PS00061">
    <property type="entry name" value="ADH_SHORT"/>
    <property type="match status" value="1"/>
</dbReference>
<dbReference type="Pfam" id="PF13561">
    <property type="entry name" value="adh_short_C2"/>
    <property type="match status" value="1"/>
</dbReference>
<evidence type="ECO:0000313" key="3">
    <source>
        <dbReference type="EMBL" id="TYB81150.1"/>
    </source>
</evidence>
<gene>
    <name evidence="3" type="ORF">FVF75_11995</name>
</gene>
<name>A0A5D0RHQ1_9RHOB</name>
<dbReference type="InterPro" id="IPR020904">
    <property type="entry name" value="Sc_DH/Rdtase_CS"/>
</dbReference>
<proteinExistence type="inferred from homology"/>
<dbReference type="GO" id="GO:0016491">
    <property type="term" value="F:oxidoreductase activity"/>
    <property type="evidence" value="ECO:0007669"/>
    <property type="project" value="UniProtKB-KW"/>
</dbReference>
<dbReference type="PANTHER" id="PTHR24321">
    <property type="entry name" value="DEHYDROGENASES, SHORT CHAIN"/>
    <property type="match status" value="1"/>
</dbReference>
<reference evidence="3 4" key="1">
    <citation type="submission" date="2019-08" db="EMBL/GenBank/DDBJ databases">
        <title>Identification of a novel species of the genus Boseongicola.</title>
        <authorList>
            <person name="Zhang X.-Q."/>
        </authorList>
    </citation>
    <scope>NUCLEOTIDE SEQUENCE [LARGE SCALE GENOMIC DNA]</scope>
    <source>
        <strain evidence="3 4">HY14</strain>
    </source>
</reference>
<keyword evidence="4" id="KW-1185">Reference proteome</keyword>
<comment type="caution">
    <text evidence="3">The sequence shown here is derived from an EMBL/GenBank/DDBJ whole genome shotgun (WGS) entry which is preliminary data.</text>
</comment>
<comment type="similarity">
    <text evidence="1">Belongs to the short-chain dehydrogenases/reductases (SDR) family.</text>
</comment>
<accession>A0A5D0RHQ1</accession>
<dbReference type="AlphaFoldDB" id="A0A5D0RHQ1"/>
<dbReference type="InterPro" id="IPR036291">
    <property type="entry name" value="NAD(P)-bd_dom_sf"/>
</dbReference>
<dbReference type="RefSeq" id="WP_148378214.1">
    <property type="nucleotide sequence ID" value="NZ_VSIY01000009.1"/>
</dbReference>
<sequence length="229" mass="23909">MRDLAADGMCRGLREDSARPALPAEIKPLSRHCSFLETDVTDPEACVALVDRAVDTFGGLDIAFNNAGITGSSAKVAQYPHDVWAKVLSVNLTGVFNAMRAELPVMEGQGGGVVVNTASVIGLRGTAGGSAYAASKHGVIGLTRSAALEYGGKGIRINALCPGYVETRLVTGPTAGIPAHVTERKVRRTALKRLGTPEEIASFVVWIADPRASFLTGTEITVDGGFLTS</sequence>
<evidence type="ECO:0000256" key="2">
    <source>
        <dbReference type="ARBA" id="ARBA00023002"/>
    </source>
</evidence>
<dbReference type="PRINTS" id="PR00080">
    <property type="entry name" value="SDRFAMILY"/>
</dbReference>
<protein>
    <submittedName>
        <fullName evidence="3">SDR family oxidoreductase</fullName>
    </submittedName>
</protein>
<evidence type="ECO:0000256" key="1">
    <source>
        <dbReference type="ARBA" id="ARBA00006484"/>
    </source>
</evidence>
<dbReference type="PANTHER" id="PTHR24321:SF8">
    <property type="entry name" value="ESTRADIOL 17-BETA-DEHYDROGENASE 8-RELATED"/>
    <property type="match status" value="1"/>
</dbReference>
<dbReference type="Gene3D" id="3.40.50.720">
    <property type="entry name" value="NAD(P)-binding Rossmann-like Domain"/>
    <property type="match status" value="1"/>
</dbReference>
<keyword evidence="2" id="KW-0560">Oxidoreductase</keyword>
<organism evidence="3 4">
    <name type="scientific">Maritimibacter fusiformis</name>
    <dbReference type="NCBI Taxonomy" id="2603819"/>
    <lineage>
        <taxon>Bacteria</taxon>
        <taxon>Pseudomonadati</taxon>
        <taxon>Pseudomonadota</taxon>
        <taxon>Alphaproteobacteria</taxon>
        <taxon>Rhodobacterales</taxon>
        <taxon>Roseobacteraceae</taxon>
        <taxon>Maritimibacter</taxon>
    </lineage>
</organism>